<keyword evidence="2" id="KW-1185">Reference proteome</keyword>
<gene>
    <name evidence="1" type="ORF">E2C01_005164</name>
</gene>
<dbReference type="Proteomes" id="UP000324222">
    <property type="component" value="Unassembled WGS sequence"/>
</dbReference>
<evidence type="ECO:0000313" key="2">
    <source>
        <dbReference type="Proteomes" id="UP000324222"/>
    </source>
</evidence>
<reference evidence="1 2" key="1">
    <citation type="submission" date="2019-05" db="EMBL/GenBank/DDBJ databases">
        <title>Another draft genome of Portunus trituberculatus and its Hox gene families provides insights of decapod evolution.</title>
        <authorList>
            <person name="Jeong J.-H."/>
            <person name="Song I."/>
            <person name="Kim S."/>
            <person name="Choi T."/>
            <person name="Kim D."/>
            <person name="Ryu S."/>
            <person name="Kim W."/>
        </authorList>
    </citation>
    <scope>NUCLEOTIDE SEQUENCE [LARGE SCALE GENOMIC DNA]</scope>
    <source>
        <tissue evidence="1">Muscle</tissue>
    </source>
</reference>
<sequence length="35" mass="3972">MSGSCACFVLLASSNCSVRVTQLEYYYGRSYNRSR</sequence>
<evidence type="ECO:0000313" key="1">
    <source>
        <dbReference type="EMBL" id="MPC12467.1"/>
    </source>
</evidence>
<dbReference type="AlphaFoldDB" id="A0A5B7CRN7"/>
<comment type="caution">
    <text evidence="1">The sequence shown here is derived from an EMBL/GenBank/DDBJ whole genome shotgun (WGS) entry which is preliminary data.</text>
</comment>
<organism evidence="1 2">
    <name type="scientific">Portunus trituberculatus</name>
    <name type="common">Swimming crab</name>
    <name type="synonym">Neptunus trituberculatus</name>
    <dbReference type="NCBI Taxonomy" id="210409"/>
    <lineage>
        <taxon>Eukaryota</taxon>
        <taxon>Metazoa</taxon>
        <taxon>Ecdysozoa</taxon>
        <taxon>Arthropoda</taxon>
        <taxon>Crustacea</taxon>
        <taxon>Multicrustacea</taxon>
        <taxon>Malacostraca</taxon>
        <taxon>Eumalacostraca</taxon>
        <taxon>Eucarida</taxon>
        <taxon>Decapoda</taxon>
        <taxon>Pleocyemata</taxon>
        <taxon>Brachyura</taxon>
        <taxon>Eubrachyura</taxon>
        <taxon>Portunoidea</taxon>
        <taxon>Portunidae</taxon>
        <taxon>Portuninae</taxon>
        <taxon>Portunus</taxon>
    </lineage>
</organism>
<dbReference type="EMBL" id="VSRR010000218">
    <property type="protein sequence ID" value="MPC12467.1"/>
    <property type="molecule type" value="Genomic_DNA"/>
</dbReference>
<proteinExistence type="predicted"/>
<accession>A0A5B7CRN7</accession>
<name>A0A5B7CRN7_PORTR</name>
<protein>
    <submittedName>
        <fullName evidence="1">Uncharacterized protein</fullName>
    </submittedName>
</protein>